<dbReference type="Proteomes" id="UP000318453">
    <property type="component" value="Chromosome"/>
</dbReference>
<evidence type="ECO:0000313" key="2">
    <source>
        <dbReference type="Proteomes" id="UP000318453"/>
    </source>
</evidence>
<dbReference type="InterPro" id="IPR023983">
    <property type="entry name" value="DNA_S_mod_dnd_assoc_4"/>
</dbReference>
<dbReference type="KEGG" id="enn:FRE64_15140"/>
<name>A0A5B8NSZ9_9CHRO</name>
<dbReference type="RefSeq" id="WP_146296996.1">
    <property type="nucleotide sequence ID" value="NZ_CP042326.1"/>
</dbReference>
<protein>
    <submittedName>
        <fullName evidence="1">DNA phosphorothioation-associated protein 4</fullName>
    </submittedName>
</protein>
<keyword evidence="2" id="KW-1185">Reference proteome</keyword>
<evidence type="ECO:0000313" key="1">
    <source>
        <dbReference type="EMBL" id="QDZ41160.1"/>
    </source>
</evidence>
<sequence length="155" mass="17337">MAVHRVRISKDQASLVEALTMGKESRGTFETYADVVMFAAAYGGKYQKLIPLDNGISQDPAPISLEIFISRGYDWPIKLLAIALSGNTHIISPYDWEAQTQRVAILEQAANGGLQLLEEELRGAVDYSDRLLLLLNKERFGTSEEITEFDLTRFL</sequence>
<reference evidence="1" key="1">
    <citation type="submission" date="2019-08" db="EMBL/GenBank/DDBJ databases">
        <title>Carotenoids and Carotenoid Binding Proteins in the Halophilic Cyanobacterium Euhalothece sp. ZM00.</title>
        <authorList>
            <person name="Cho S.M."/>
            <person name="Song J.Y."/>
            <person name="Park Y.-I."/>
        </authorList>
    </citation>
    <scope>NUCLEOTIDE SEQUENCE [LARGE SCALE GENOMIC DNA]</scope>
    <source>
        <strain evidence="1">Z-M001</strain>
    </source>
</reference>
<gene>
    <name evidence="1" type="ORF">FRE64_15140</name>
</gene>
<accession>A0A5B8NSZ9</accession>
<dbReference type="EMBL" id="CP042326">
    <property type="protein sequence ID" value="QDZ41160.1"/>
    <property type="molecule type" value="Genomic_DNA"/>
</dbReference>
<dbReference type="OrthoDB" id="3687123at2"/>
<organism evidence="1 2">
    <name type="scientific">Euhalothece natronophila Z-M001</name>
    <dbReference type="NCBI Taxonomy" id="522448"/>
    <lineage>
        <taxon>Bacteria</taxon>
        <taxon>Bacillati</taxon>
        <taxon>Cyanobacteriota</taxon>
        <taxon>Cyanophyceae</taxon>
        <taxon>Oscillatoriophycideae</taxon>
        <taxon>Chroococcales</taxon>
        <taxon>Halothecacae</taxon>
        <taxon>Halothece cluster</taxon>
        <taxon>Euhalothece</taxon>
    </lineage>
</organism>
<dbReference type="AlphaFoldDB" id="A0A5B8NSZ9"/>
<dbReference type="NCBIfam" id="TIGR04062">
    <property type="entry name" value="dnd_assoc_4"/>
    <property type="match status" value="1"/>
</dbReference>
<proteinExistence type="predicted"/>